<proteinExistence type="predicted"/>
<feature type="domain" description="Ig-like" evidence="1">
    <location>
        <begin position="246"/>
        <end position="290"/>
    </location>
</feature>
<dbReference type="InterPro" id="IPR013783">
    <property type="entry name" value="Ig-like_fold"/>
</dbReference>
<dbReference type="InterPro" id="IPR036179">
    <property type="entry name" value="Ig-like_dom_sf"/>
</dbReference>
<gene>
    <name evidence="2" type="ORF">QYM36_015347</name>
</gene>
<dbReference type="PROSITE" id="PS50835">
    <property type="entry name" value="IG_LIKE"/>
    <property type="match status" value="1"/>
</dbReference>
<dbReference type="InterPro" id="IPR007110">
    <property type="entry name" value="Ig-like_dom"/>
</dbReference>
<name>A0AA88KZB8_ARTSF</name>
<dbReference type="EMBL" id="JAVRJZ010000019">
    <property type="protein sequence ID" value="KAK2707609.1"/>
    <property type="molecule type" value="Genomic_DNA"/>
</dbReference>
<keyword evidence="3" id="KW-1185">Reference proteome</keyword>
<dbReference type="SUPFAM" id="SSF48726">
    <property type="entry name" value="Immunoglobulin"/>
    <property type="match status" value="1"/>
</dbReference>
<dbReference type="AlphaFoldDB" id="A0AA88KZB8"/>
<dbReference type="PANTHER" id="PTHR23278">
    <property type="entry name" value="SIDESTEP PROTEIN"/>
    <property type="match status" value="1"/>
</dbReference>
<comment type="caution">
    <text evidence="2">The sequence shown here is derived from an EMBL/GenBank/DDBJ whole genome shotgun (WGS) entry which is preliminary data.</text>
</comment>
<sequence length="355" mass="40030">MAVEHELLKLENNAQSSNFRFSFLGGASIHVQWWKDNVTLLDDTLERSDNNYKLNELHIDSLSRYDDGMYLSCIAEATPGLPATSNAALFLSHKATIHISMYLETDRKLCPRYKTNRKRKKNAVTNDNMRHLETLIGNAKFLTRMLASSDRNVTISTLHLNTNKGHSGKKLTCRAENPAIKGAVIEDAITIEVAWSFPMDAGGFSYSILKYKIAKDGGKVHIDIPFFGMAYDTLCLSHRRRHPPSPSVMIGSALDIDFIIEGDDIFLECVVDANPPVEKLSWFRNGKRSSNDGGDNHFNMSVVPTTFFKTKEVMKTFTMMMILTMTRTKMWSRIKTVNRNADDMMISSSRGSTPN</sequence>
<evidence type="ECO:0000259" key="1">
    <source>
        <dbReference type="PROSITE" id="PS50835"/>
    </source>
</evidence>
<dbReference type="PANTHER" id="PTHR23278:SF19">
    <property type="entry name" value="OBSCURIN"/>
    <property type="match status" value="1"/>
</dbReference>
<dbReference type="Proteomes" id="UP001187531">
    <property type="component" value="Unassembled WGS sequence"/>
</dbReference>
<dbReference type="CDD" id="cd00096">
    <property type="entry name" value="Ig"/>
    <property type="match status" value="1"/>
</dbReference>
<reference evidence="2" key="1">
    <citation type="submission" date="2023-07" db="EMBL/GenBank/DDBJ databases">
        <title>Chromosome-level genome assembly of Artemia franciscana.</title>
        <authorList>
            <person name="Jo E."/>
        </authorList>
    </citation>
    <scope>NUCLEOTIDE SEQUENCE</scope>
    <source>
        <tissue evidence="2">Whole body</tissue>
    </source>
</reference>
<evidence type="ECO:0000313" key="3">
    <source>
        <dbReference type="Proteomes" id="UP001187531"/>
    </source>
</evidence>
<protein>
    <recommendedName>
        <fullName evidence="1">Ig-like domain-containing protein</fullName>
    </recommendedName>
</protein>
<feature type="non-terminal residue" evidence="2">
    <location>
        <position position="1"/>
    </location>
</feature>
<dbReference type="Gene3D" id="2.60.40.10">
    <property type="entry name" value="Immunoglobulins"/>
    <property type="match status" value="2"/>
</dbReference>
<evidence type="ECO:0000313" key="2">
    <source>
        <dbReference type="EMBL" id="KAK2707609.1"/>
    </source>
</evidence>
<accession>A0AA88KZB8</accession>
<organism evidence="2 3">
    <name type="scientific">Artemia franciscana</name>
    <name type="common">Brine shrimp</name>
    <name type="synonym">Artemia sanfranciscana</name>
    <dbReference type="NCBI Taxonomy" id="6661"/>
    <lineage>
        <taxon>Eukaryota</taxon>
        <taxon>Metazoa</taxon>
        <taxon>Ecdysozoa</taxon>
        <taxon>Arthropoda</taxon>
        <taxon>Crustacea</taxon>
        <taxon>Branchiopoda</taxon>
        <taxon>Anostraca</taxon>
        <taxon>Artemiidae</taxon>
        <taxon>Artemia</taxon>
    </lineage>
</organism>